<feature type="domain" description="FimH mannose-binding" evidence="5">
    <location>
        <begin position="51"/>
        <end position="204"/>
    </location>
</feature>
<evidence type="ECO:0000313" key="6">
    <source>
        <dbReference type="EMBL" id="STP17904.1"/>
    </source>
</evidence>
<feature type="domain" description="Fimbrial-type adhesion" evidence="4">
    <location>
        <begin position="216"/>
        <end position="337"/>
    </location>
</feature>
<name>A0A377K8T4_ECOLX</name>
<dbReference type="PANTHER" id="PTHR33420:SF14">
    <property type="entry name" value="TYPE 1 FIMBRIN D-MANNOSE SPECIFIC ADHESIN"/>
    <property type="match status" value="1"/>
</dbReference>
<reference evidence="7 8" key="1">
    <citation type="submission" date="2018-06" db="EMBL/GenBank/DDBJ databases">
        <authorList>
            <consortium name="Pathogen Informatics"/>
            <person name="Doyle S."/>
        </authorList>
    </citation>
    <scope>NUCLEOTIDE SEQUENCE [LARGE SCALE GENOMIC DNA]</scope>
    <source>
        <strain evidence="7 8">NCTC9075</strain>
    </source>
</reference>
<dbReference type="SUPFAM" id="SSF49401">
    <property type="entry name" value="Bacterial adhesins"/>
    <property type="match status" value="2"/>
</dbReference>
<evidence type="ECO:0000313" key="7">
    <source>
        <dbReference type="EMBL" id="STP20851.1"/>
    </source>
</evidence>
<evidence type="ECO:0000256" key="2">
    <source>
        <dbReference type="ARBA" id="ARBA00006671"/>
    </source>
</evidence>
<dbReference type="InterPro" id="IPR036937">
    <property type="entry name" value="Adhesion_dom_fimbrial_sf"/>
</dbReference>
<evidence type="ECO:0000256" key="1">
    <source>
        <dbReference type="ARBA" id="ARBA00004561"/>
    </source>
</evidence>
<dbReference type="Pfam" id="PF09160">
    <property type="entry name" value="FimH_man-bind"/>
    <property type="match status" value="1"/>
</dbReference>
<dbReference type="GO" id="GO:0043709">
    <property type="term" value="P:cell adhesion involved in single-species biofilm formation"/>
    <property type="evidence" value="ECO:0007669"/>
    <property type="project" value="TreeGrafter"/>
</dbReference>
<dbReference type="Gene3D" id="2.60.40.1090">
    <property type="entry name" value="Fimbrial-type adhesion domain"/>
    <property type="match status" value="2"/>
</dbReference>
<dbReference type="PANTHER" id="PTHR33420">
    <property type="entry name" value="FIMBRIAL SUBUNIT ELFA-RELATED"/>
    <property type="match status" value="1"/>
</dbReference>
<dbReference type="EMBL" id="UGEM01000004">
    <property type="protein sequence ID" value="STP17904.1"/>
    <property type="molecule type" value="Genomic_DNA"/>
</dbReference>
<keyword evidence="3" id="KW-0281">Fimbrium</keyword>
<dbReference type="Proteomes" id="UP000254181">
    <property type="component" value="Unassembled WGS sequence"/>
</dbReference>
<accession>A0A377K8T4</accession>
<protein>
    <submittedName>
        <fullName evidence="7">F1C fimbrial adhesin</fullName>
    </submittedName>
</protein>
<dbReference type="Pfam" id="PF00419">
    <property type="entry name" value="Fimbrial"/>
    <property type="match status" value="1"/>
</dbReference>
<evidence type="ECO:0000256" key="3">
    <source>
        <dbReference type="ARBA" id="ARBA00023263"/>
    </source>
</evidence>
<dbReference type="EMBL" id="UGEM01000004">
    <property type="protein sequence ID" value="STP20851.1"/>
    <property type="molecule type" value="Genomic_DNA"/>
</dbReference>
<comment type="similarity">
    <text evidence="2">Belongs to the fimbrial protein family.</text>
</comment>
<comment type="subcellular location">
    <subcellularLocation>
        <location evidence="1">Fimbrium</location>
    </subcellularLocation>
</comment>
<organism evidence="7 8">
    <name type="scientific">Escherichia coli</name>
    <dbReference type="NCBI Taxonomy" id="562"/>
    <lineage>
        <taxon>Bacteria</taxon>
        <taxon>Pseudomonadati</taxon>
        <taxon>Pseudomonadota</taxon>
        <taxon>Gammaproteobacteria</taxon>
        <taxon>Enterobacterales</taxon>
        <taxon>Enterobacteriaceae</taxon>
        <taxon>Escherichia</taxon>
    </lineage>
</organism>
<proteinExistence type="inferred from homology"/>
<dbReference type="InterPro" id="IPR008966">
    <property type="entry name" value="Adhesion_dom_sf"/>
</dbReference>
<dbReference type="InterPro" id="IPR015243">
    <property type="entry name" value="FimH_man-bd"/>
</dbReference>
<dbReference type="InterPro" id="IPR050263">
    <property type="entry name" value="Bact_Fimbrial_Adh_Pro"/>
</dbReference>
<evidence type="ECO:0000313" key="8">
    <source>
        <dbReference type="Proteomes" id="UP000254181"/>
    </source>
</evidence>
<dbReference type="AlphaFoldDB" id="A0A377K8T4"/>
<sequence>MPVREVLIHKLLSPIPMRKYYPLFKKSTVLEGCVLFTFIMAYSQPSFALLCRNNQTGQTFQSGDSRFNITLSPTVQYDKAITVLDLNQLVLCQNEDASGQNYDYLRVRQGTGFSPSLDAKTYGRLDFTNRLSGYSQTLPLQQDTKPTEAYWQYGVWKPFPAKMYLYPEPGVFGKLIHAGELVATVYVNKFSTMGQEAGERNFTWRFYATNDVYIQTGTCRVSSNNVKVDLPSYPGGPVTVPLTVRCDQTQSVSYTLSGSVTGSGNTVFANTATSGAGGVGVQLSDNAGPVPAGQPRSLGQVGSSPVSLGLKASYALTGQASPTPGAVQSVINVTFSYN</sequence>
<evidence type="ECO:0000259" key="5">
    <source>
        <dbReference type="Pfam" id="PF09160"/>
    </source>
</evidence>
<evidence type="ECO:0000259" key="4">
    <source>
        <dbReference type="Pfam" id="PF00419"/>
    </source>
</evidence>
<dbReference type="GO" id="GO:0009289">
    <property type="term" value="C:pilus"/>
    <property type="evidence" value="ECO:0007669"/>
    <property type="project" value="UniProtKB-SubCell"/>
</dbReference>
<gene>
    <name evidence="7" type="primary">focH_2</name>
    <name evidence="6" type="synonym">focH_1</name>
    <name evidence="6" type="ORF">NCTC9075_01337</name>
    <name evidence="7" type="ORF">NCTC9075_04318</name>
</gene>
<dbReference type="CDD" id="cd10466">
    <property type="entry name" value="FimH_man-bind"/>
    <property type="match status" value="1"/>
</dbReference>
<dbReference type="InterPro" id="IPR000259">
    <property type="entry name" value="Adhesion_dom_fimbrial"/>
</dbReference>